<accession>A0AAE3KJR6</accession>
<protein>
    <submittedName>
        <fullName evidence="5">Insertion element 4 transposase N-terminal</fullName>
    </submittedName>
</protein>
<evidence type="ECO:0000259" key="2">
    <source>
        <dbReference type="Pfam" id="PF13006"/>
    </source>
</evidence>
<sequence>MPHTPPDSAGVFAPGHLGELTQLVTPALVDQVLSLTRRTQQRVRMLPARVMVYFVLAMALFPRQGYR</sequence>
<keyword evidence="1" id="KW-0812">Transmembrane</keyword>
<gene>
    <name evidence="3" type="ORF">LX83_005753</name>
    <name evidence="4" type="ORF">LX83_006379</name>
    <name evidence="5" type="ORF">LX83_007387</name>
</gene>
<evidence type="ECO:0000256" key="1">
    <source>
        <dbReference type="SAM" id="Phobius"/>
    </source>
</evidence>
<dbReference type="RefSeq" id="WP_253777129.1">
    <property type="nucleotide sequence ID" value="NZ_JAMTCK010000016.1"/>
</dbReference>
<evidence type="ECO:0000313" key="6">
    <source>
        <dbReference type="Proteomes" id="UP001206128"/>
    </source>
</evidence>
<comment type="caution">
    <text evidence="5">The sequence shown here is derived from an EMBL/GenBank/DDBJ whole genome shotgun (WGS) entry which is preliminary data.</text>
</comment>
<dbReference type="EMBL" id="JAMTCK010000043">
    <property type="protein sequence ID" value="MCP2170496.1"/>
    <property type="molecule type" value="Genomic_DNA"/>
</dbReference>
<dbReference type="InterPro" id="IPR024473">
    <property type="entry name" value="Transposases_IS4_N"/>
</dbReference>
<dbReference type="AlphaFoldDB" id="A0AAE3KJR6"/>
<dbReference type="Proteomes" id="UP001206128">
    <property type="component" value="Unassembled WGS sequence"/>
</dbReference>
<feature type="domain" description="Transposase IS4 N-terminal" evidence="2">
    <location>
        <begin position="14"/>
        <end position="67"/>
    </location>
</feature>
<dbReference type="Pfam" id="PF13006">
    <property type="entry name" value="Nterm_IS4"/>
    <property type="match status" value="1"/>
</dbReference>
<evidence type="ECO:0000313" key="4">
    <source>
        <dbReference type="EMBL" id="MCP2169493.1"/>
    </source>
</evidence>
<feature type="non-terminal residue" evidence="5">
    <location>
        <position position="67"/>
    </location>
</feature>
<dbReference type="EMBL" id="JAMTCK010000019">
    <property type="protein sequence ID" value="MCP2169493.1"/>
    <property type="molecule type" value="Genomic_DNA"/>
</dbReference>
<evidence type="ECO:0000313" key="5">
    <source>
        <dbReference type="EMBL" id="MCP2170496.1"/>
    </source>
</evidence>
<reference evidence="5" key="1">
    <citation type="submission" date="2022-06" db="EMBL/GenBank/DDBJ databases">
        <title>Genomic Encyclopedia of Archaeal and Bacterial Type Strains, Phase II (KMG-II): from individual species to whole genera.</title>
        <authorList>
            <person name="Goeker M."/>
        </authorList>
    </citation>
    <scope>NUCLEOTIDE SEQUENCE</scope>
    <source>
        <strain evidence="5">DSM 43935</strain>
    </source>
</reference>
<name>A0AAE3KJR6_9PSEU</name>
<evidence type="ECO:0000313" key="3">
    <source>
        <dbReference type="EMBL" id="MCP2168873.1"/>
    </source>
</evidence>
<dbReference type="EMBL" id="JAMTCK010000016">
    <property type="protein sequence ID" value="MCP2168873.1"/>
    <property type="molecule type" value="Genomic_DNA"/>
</dbReference>
<proteinExistence type="predicted"/>
<feature type="transmembrane region" description="Helical" evidence="1">
    <location>
        <begin position="46"/>
        <end position="66"/>
    </location>
</feature>
<keyword evidence="6" id="KW-1185">Reference proteome</keyword>
<keyword evidence="1" id="KW-0472">Membrane</keyword>
<keyword evidence="1" id="KW-1133">Transmembrane helix</keyword>
<organism evidence="5 6">
    <name type="scientific">Goodfellowiella coeruleoviolacea</name>
    <dbReference type="NCBI Taxonomy" id="334858"/>
    <lineage>
        <taxon>Bacteria</taxon>
        <taxon>Bacillati</taxon>
        <taxon>Actinomycetota</taxon>
        <taxon>Actinomycetes</taxon>
        <taxon>Pseudonocardiales</taxon>
        <taxon>Pseudonocardiaceae</taxon>
        <taxon>Goodfellowiella</taxon>
    </lineage>
</organism>